<feature type="transmembrane region" description="Helical" evidence="12">
    <location>
        <begin position="464"/>
        <end position="484"/>
    </location>
</feature>
<dbReference type="AlphaFoldDB" id="A0A6A7Y1C1"/>
<feature type="transmembrane region" description="Helical" evidence="12">
    <location>
        <begin position="437"/>
        <end position="458"/>
    </location>
</feature>
<proteinExistence type="predicted"/>
<comment type="caution">
    <text evidence="13">The sequence shown here is derived from an EMBL/GenBank/DDBJ whole genome shotgun (WGS) entry which is preliminary data.</text>
</comment>
<keyword evidence="2" id="KW-1003">Cell membrane</keyword>
<feature type="transmembrane region" description="Helical" evidence="12">
    <location>
        <begin position="512"/>
        <end position="531"/>
    </location>
</feature>
<dbReference type="GO" id="GO:0005886">
    <property type="term" value="C:plasma membrane"/>
    <property type="evidence" value="ECO:0007669"/>
    <property type="project" value="UniProtKB-SubCell"/>
</dbReference>
<keyword evidence="12" id="KW-0812">Transmembrane</keyword>
<dbReference type="Proteomes" id="UP000332515">
    <property type="component" value="Unassembled WGS sequence"/>
</dbReference>
<evidence type="ECO:0000256" key="4">
    <source>
        <dbReference type="ARBA" id="ARBA00023136"/>
    </source>
</evidence>
<comment type="function">
    <text evidence="9">Glucanases play a role in cell expansion during growth, in cell-cell fusion during mating, and in spore release during sporulation. This enzyme may be involved in beta-glucan degradation. Active on laminarin and lichenan.</text>
</comment>
<dbReference type="GO" id="GO:0000272">
    <property type="term" value="P:polysaccharide catabolic process"/>
    <property type="evidence" value="ECO:0007669"/>
    <property type="project" value="UniProtKB-KW"/>
</dbReference>
<accession>A0A6A7Y1C1</accession>
<dbReference type="GO" id="GO:0071555">
    <property type="term" value="P:cell wall organization"/>
    <property type="evidence" value="ECO:0007669"/>
    <property type="project" value="UniProtKB-KW"/>
</dbReference>
<evidence type="ECO:0000256" key="9">
    <source>
        <dbReference type="ARBA" id="ARBA00037649"/>
    </source>
</evidence>
<dbReference type="EMBL" id="VWNA01000001">
    <property type="protein sequence ID" value="MQT12187.1"/>
    <property type="molecule type" value="Genomic_DNA"/>
</dbReference>
<dbReference type="PANTHER" id="PTHR16631">
    <property type="entry name" value="GLUCAN 1,3-BETA-GLUCOSIDASE"/>
    <property type="match status" value="1"/>
</dbReference>
<keyword evidence="6" id="KW-0119">Carbohydrate metabolism</keyword>
<gene>
    <name evidence="13" type="ORF">F0357_05815</name>
</gene>
<feature type="transmembrane region" description="Helical" evidence="12">
    <location>
        <begin position="359"/>
        <end position="375"/>
    </location>
</feature>
<evidence type="ECO:0000256" key="8">
    <source>
        <dbReference type="ARBA" id="ARBA00023326"/>
    </source>
</evidence>
<evidence type="ECO:0000256" key="3">
    <source>
        <dbReference type="ARBA" id="ARBA00022801"/>
    </source>
</evidence>
<dbReference type="Gene3D" id="3.20.20.80">
    <property type="entry name" value="Glycosidases"/>
    <property type="match status" value="1"/>
</dbReference>
<keyword evidence="12" id="KW-1133">Transmembrane helix</keyword>
<evidence type="ECO:0000256" key="10">
    <source>
        <dbReference type="ARBA" id="ARBA00042373"/>
    </source>
</evidence>
<evidence type="ECO:0000313" key="13">
    <source>
        <dbReference type="EMBL" id="MQT12187.1"/>
    </source>
</evidence>
<evidence type="ECO:0000256" key="11">
    <source>
        <dbReference type="ARBA" id="ARBA00043078"/>
    </source>
</evidence>
<dbReference type="GO" id="GO:0016787">
    <property type="term" value="F:hydrolase activity"/>
    <property type="evidence" value="ECO:0007669"/>
    <property type="project" value="UniProtKB-KW"/>
</dbReference>
<evidence type="ECO:0000256" key="2">
    <source>
        <dbReference type="ARBA" id="ARBA00022475"/>
    </source>
</evidence>
<keyword evidence="8" id="KW-0624">Polysaccharide degradation</keyword>
<evidence type="ECO:0000256" key="12">
    <source>
        <dbReference type="SAM" id="Phobius"/>
    </source>
</evidence>
<keyword evidence="14" id="KW-1185">Reference proteome</keyword>
<dbReference type="SUPFAM" id="SSF51445">
    <property type="entry name" value="(Trans)glycosidases"/>
    <property type="match status" value="1"/>
</dbReference>
<name>A0A6A7Y1C1_9HYPH</name>
<keyword evidence="4 12" id="KW-0472">Membrane</keyword>
<evidence type="ECO:0000256" key="6">
    <source>
        <dbReference type="ARBA" id="ARBA00023277"/>
    </source>
</evidence>
<dbReference type="InterPro" id="IPR050732">
    <property type="entry name" value="Beta-glucan_modifiers"/>
</dbReference>
<keyword evidence="3" id="KW-0378">Hydrolase</keyword>
<evidence type="ECO:0000256" key="5">
    <source>
        <dbReference type="ARBA" id="ARBA00023180"/>
    </source>
</evidence>
<dbReference type="PANTHER" id="PTHR16631:SF17">
    <property type="entry name" value="GLUCAN ENDO-1,3-BETA-GLUCOSIDASE BTGC"/>
    <property type="match status" value="1"/>
</dbReference>
<protein>
    <recommendedName>
        <fullName evidence="11">Endo-1,3-beta-glucanase btgC</fullName>
    </recommendedName>
    <alternativeName>
        <fullName evidence="10">Laminarinase btgC</fullName>
    </alternativeName>
</protein>
<evidence type="ECO:0000256" key="1">
    <source>
        <dbReference type="ARBA" id="ARBA00004236"/>
    </source>
</evidence>
<evidence type="ECO:0000313" key="14">
    <source>
        <dbReference type="Proteomes" id="UP000332515"/>
    </source>
</evidence>
<comment type="subcellular location">
    <subcellularLocation>
        <location evidence="1">Cell membrane</location>
    </subcellularLocation>
</comment>
<feature type="transmembrane region" description="Helical" evidence="12">
    <location>
        <begin position="387"/>
        <end position="409"/>
    </location>
</feature>
<dbReference type="InterPro" id="IPR017853">
    <property type="entry name" value="GH"/>
</dbReference>
<feature type="transmembrane region" description="Helical" evidence="12">
    <location>
        <begin position="491"/>
        <end position="506"/>
    </location>
</feature>
<reference evidence="13 14" key="1">
    <citation type="submission" date="2019-09" db="EMBL/GenBank/DDBJ databases">
        <title>Segnochrobactrum spirostomi gen. nov., sp. nov., isolated from the ciliate Spirostomum cf. yagiui and description of a novel family, Segnochrobactraceae fam. nov. within the order Rhizobiales of the class Alphaproteobacteria.</title>
        <authorList>
            <person name="Akter S."/>
            <person name="Shazib S.U.A."/>
            <person name="Shin M.K."/>
        </authorList>
    </citation>
    <scope>NUCLEOTIDE SEQUENCE [LARGE SCALE GENOMIC DNA]</scope>
    <source>
        <strain evidence="13 14">Sp-1</strain>
    </source>
</reference>
<organism evidence="13 14">
    <name type="scientific">Segnochrobactrum spirostomi</name>
    <dbReference type="NCBI Taxonomy" id="2608987"/>
    <lineage>
        <taxon>Bacteria</taxon>
        <taxon>Pseudomonadati</taxon>
        <taxon>Pseudomonadota</taxon>
        <taxon>Alphaproteobacteria</taxon>
        <taxon>Hyphomicrobiales</taxon>
        <taxon>Segnochrobactraceae</taxon>
        <taxon>Segnochrobactrum</taxon>
    </lineage>
</organism>
<feature type="transmembrane region" description="Helical" evidence="12">
    <location>
        <begin position="16"/>
        <end position="35"/>
    </location>
</feature>
<keyword evidence="7" id="KW-0961">Cell wall biogenesis/degradation</keyword>
<dbReference type="RefSeq" id="WP_153479486.1">
    <property type="nucleotide sequence ID" value="NZ_VWNA01000001.1"/>
</dbReference>
<feature type="transmembrane region" description="Helical" evidence="12">
    <location>
        <begin position="330"/>
        <end position="347"/>
    </location>
</feature>
<evidence type="ECO:0000256" key="7">
    <source>
        <dbReference type="ARBA" id="ARBA00023316"/>
    </source>
</evidence>
<keyword evidence="5" id="KW-0325">Glycoprotein</keyword>
<sequence>MTDGSPIVASAPRVPAGLLAAAVVAVLVAAAWWWLGRPVPVPPSPLAPGEKMACLSYAPYEGDQTPFDPTLTIPPDQIDRQLGELSKVTSCVRTYSTGQGLAAVPELAAKHGLKVLQGVWLSRNRTDNAKEIATAIELAKAYPDTIRGFVVGNEVLLRRDLPVATLAEAIRTVRQAVKPIPVTYADVWEFWEANAALAPEVDFVTIHMLPYWENQPIPVGQARDHVAKIYRDVQALLPPGKPILIGETGWPSRGRMREGALPSPSDQVKFLTDIVALSKTNGWDYNLIEALDQPWKRLLEGTVGGHWGVLDDQGAKKFTWGEPISDHPGWLWQGALGVVAAAGLVLLGRRTRGADRAKVVVLALVTGLALPWWVEEIPVISLDQWDWLFSGLLLALGIVLAPLAVLALARGGTRPGLAAVLGADPAGGKTDWIGRTIGWGLVLTIAIGLPTLIAMLIDSRYRDFQFSGFAVPAVALLVVPVIGAASRAERIVGLLLAVGAIGVVVNEGLQNWQAILFSLAFLALAAALRPWRGARA</sequence>